<dbReference type="Pfam" id="PF18044">
    <property type="entry name" value="zf-CCCH_4"/>
    <property type="match status" value="1"/>
</dbReference>
<gene>
    <name evidence="15" type="primary">Mkrn3</name>
</gene>
<feature type="domain" description="C3H1-type" evidence="13">
    <location>
        <begin position="396"/>
        <end position="425"/>
    </location>
</feature>
<dbReference type="PROSITE" id="PS50089">
    <property type="entry name" value="ZF_RING_2"/>
    <property type="match status" value="1"/>
</dbReference>
<dbReference type="EC" id="2.3.2.27" evidence="3"/>
<dbReference type="SUPFAM" id="SSF57850">
    <property type="entry name" value="RING/U-box"/>
    <property type="match status" value="1"/>
</dbReference>
<evidence type="ECO:0000313" key="14">
    <source>
        <dbReference type="Proteomes" id="UP000515203"/>
    </source>
</evidence>
<evidence type="ECO:0000313" key="15">
    <source>
        <dbReference type="RefSeq" id="XP_004649078.2"/>
    </source>
</evidence>
<reference evidence="15" key="1">
    <citation type="submission" date="2025-08" db="UniProtKB">
        <authorList>
            <consortium name="RefSeq"/>
        </authorList>
    </citation>
    <scope>IDENTIFICATION</scope>
</reference>
<feature type="compositionally biased region" description="Polar residues" evidence="11">
    <location>
        <begin position="66"/>
        <end position="75"/>
    </location>
</feature>
<name>A0A6P3FK62_OCTDE</name>
<dbReference type="InterPro" id="IPR031644">
    <property type="entry name" value="MKRN1_C"/>
</dbReference>
<feature type="region of interest" description="Disordered" evidence="11">
    <location>
        <begin position="1"/>
        <end position="41"/>
    </location>
</feature>
<keyword evidence="9 10" id="KW-0862">Zinc</keyword>
<dbReference type="PROSITE" id="PS00518">
    <property type="entry name" value="ZF_RING_1"/>
    <property type="match status" value="1"/>
</dbReference>
<evidence type="ECO:0000256" key="6">
    <source>
        <dbReference type="ARBA" id="ARBA00022737"/>
    </source>
</evidence>
<dbReference type="OrthoDB" id="411372at2759"/>
<proteinExistence type="predicted"/>
<dbReference type="InterPro" id="IPR036855">
    <property type="entry name" value="Znf_CCCH_sf"/>
</dbReference>
<dbReference type="GO" id="GO:0000209">
    <property type="term" value="P:protein polyubiquitination"/>
    <property type="evidence" value="ECO:0007669"/>
    <property type="project" value="InterPro"/>
</dbReference>
<dbReference type="UniPathway" id="UPA00143"/>
<accession>A0A6P3FK62</accession>
<protein>
    <recommendedName>
        <fullName evidence="3">RING-type E3 ubiquitin transferase</fullName>
        <ecNumber evidence="3">2.3.2.27</ecNumber>
    </recommendedName>
</protein>
<dbReference type="Pfam" id="PF14608">
    <property type="entry name" value="zf-CCCH_2"/>
    <property type="match status" value="2"/>
</dbReference>
<organism evidence="14 15">
    <name type="scientific">Octodon degus</name>
    <name type="common">Degu</name>
    <name type="synonym">Sciurus degus</name>
    <dbReference type="NCBI Taxonomy" id="10160"/>
    <lineage>
        <taxon>Eukaryota</taxon>
        <taxon>Metazoa</taxon>
        <taxon>Chordata</taxon>
        <taxon>Craniata</taxon>
        <taxon>Vertebrata</taxon>
        <taxon>Euteleostomi</taxon>
        <taxon>Mammalia</taxon>
        <taxon>Eutheria</taxon>
        <taxon>Euarchontoglires</taxon>
        <taxon>Glires</taxon>
        <taxon>Rodentia</taxon>
        <taxon>Hystricomorpha</taxon>
        <taxon>Octodontidae</taxon>
        <taxon>Octodon</taxon>
    </lineage>
</organism>
<keyword evidence="6" id="KW-0677">Repeat</keyword>
<dbReference type="PANTHER" id="PTHR11224">
    <property type="entry name" value="MAKORIN-RELATED"/>
    <property type="match status" value="1"/>
</dbReference>
<dbReference type="InterPro" id="IPR001841">
    <property type="entry name" value="Znf_RING"/>
</dbReference>
<feature type="domain" description="C3H1-type" evidence="13">
    <location>
        <begin position="245"/>
        <end position="267"/>
    </location>
</feature>
<dbReference type="FunCoup" id="A0A6P3FK62">
    <property type="interactions" value="672"/>
</dbReference>
<feature type="region of interest" description="Disordered" evidence="11">
    <location>
        <begin position="127"/>
        <end position="164"/>
    </location>
</feature>
<evidence type="ECO:0000256" key="7">
    <source>
        <dbReference type="ARBA" id="ARBA00022771"/>
    </source>
</evidence>
<dbReference type="GO" id="GO:0008270">
    <property type="term" value="F:zinc ion binding"/>
    <property type="evidence" value="ECO:0007669"/>
    <property type="project" value="UniProtKB-KW"/>
</dbReference>
<dbReference type="AlphaFoldDB" id="A0A6P3FK62"/>
<dbReference type="GeneID" id="101567253"/>
<dbReference type="InterPro" id="IPR041367">
    <property type="entry name" value="Znf-CCCH_4"/>
</dbReference>
<feature type="zinc finger region" description="C3H1-type" evidence="10">
    <location>
        <begin position="245"/>
        <end position="267"/>
    </location>
</feature>
<dbReference type="Pfam" id="PF15815">
    <property type="entry name" value="MKRN1_C"/>
    <property type="match status" value="1"/>
</dbReference>
<dbReference type="Gene3D" id="4.10.1000.10">
    <property type="entry name" value="Zinc finger, CCCH-type"/>
    <property type="match status" value="1"/>
</dbReference>
<dbReference type="PROSITE" id="PS50103">
    <property type="entry name" value="ZF_C3H1"/>
    <property type="match status" value="3"/>
</dbReference>
<evidence type="ECO:0000256" key="11">
    <source>
        <dbReference type="SAM" id="MobiDB-lite"/>
    </source>
</evidence>
<dbReference type="InterPro" id="IPR000571">
    <property type="entry name" value="Znf_CCCH"/>
</dbReference>
<dbReference type="Gene3D" id="3.30.40.10">
    <property type="entry name" value="Zinc/RING finger domain, C3HC4 (zinc finger)"/>
    <property type="match status" value="1"/>
</dbReference>
<keyword evidence="7 10" id="KW-0863">Zinc-finger</keyword>
<evidence type="ECO:0000259" key="13">
    <source>
        <dbReference type="PROSITE" id="PS50103"/>
    </source>
</evidence>
<dbReference type="CTD" id="7681"/>
<dbReference type="SMART" id="SM00184">
    <property type="entry name" value="RING"/>
    <property type="match status" value="1"/>
</dbReference>
<feature type="zinc finger region" description="C3H1-type" evidence="10">
    <location>
        <begin position="396"/>
        <end position="425"/>
    </location>
</feature>
<dbReference type="Proteomes" id="UP000515203">
    <property type="component" value="Unplaced"/>
</dbReference>
<dbReference type="SMART" id="SM00356">
    <property type="entry name" value="ZnF_C3H1"/>
    <property type="match status" value="3"/>
</dbReference>
<evidence type="ECO:0000259" key="12">
    <source>
        <dbReference type="PROSITE" id="PS50089"/>
    </source>
</evidence>
<comment type="pathway">
    <text evidence="2">Protein modification; protein ubiquitination.</text>
</comment>
<feature type="zinc finger region" description="C3H1-type" evidence="10">
    <location>
        <begin position="95"/>
        <end position="122"/>
    </location>
</feature>
<dbReference type="InterPro" id="IPR017907">
    <property type="entry name" value="Znf_RING_CS"/>
</dbReference>
<evidence type="ECO:0000256" key="5">
    <source>
        <dbReference type="ARBA" id="ARBA00022723"/>
    </source>
</evidence>
<keyword evidence="14" id="KW-1185">Reference proteome</keyword>
<evidence type="ECO:0000256" key="4">
    <source>
        <dbReference type="ARBA" id="ARBA00022679"/>
    </source>
</evidence>
<dbReference type="InParanoid" id="A0A6P3FK62"/>
<evidence type="ECO:0000256" key="3">
    <source>
        <dbReference type="ARBA" id="ARBA00012483"/>
    </source>
</evidence>
<evidence type="ECO:0000256" key="10">
    <source>
        <dbReference type="PROSITE-ProRule" id="PRU00723"/>
    </source>
</evidence>
<dbReference type="InterPro" id="IPR045072">
    <property type="entry name" value="MKRN-like"/>
</dbReference>
<keyword evidence="4" id="KW-0808">Transferase</keyword>
<dbReference type="InterPro" id="IPR018957">
    <property type="entry name" value="Znf_C3HC4_RING-type"/>
</dbReference>
<dbReference type="SUPFAM" id="SSF90229">
    <property type="entry name" value="CCCH zinc finger"/>
    <property type="match status" value="2"/>
</dbReference>
<evidence type="ECO:0000256" key="2">
    <source>
        <dbReference type="ARBA" id="ARBA00004906"/>
    </source>
</evidence>
<feature type="domain" description="RING-type" evidence="12">
    <location>
        <begin position="313"/>
        <end position="367"/>
    </location>
</feature>
<comment type="catalytic activity">
    <reaction evidence="1">
        <text>S-ubiquitinyl-[E2 ubiquitin-conjugating enzyme]-L-cysteine + [acceptor protein]-L-lysine = [E2 ubiquitin-conjugating enzyme]-L-cysteine + N(6)-ubiquitinyl-[acceptor protein]-L-lysine.</text>
        <dbReference type="EC" id="2.3.2.27"/>
    </reaction>
</comment>
<keyword evidence="5 10" id="KW-0479">Metal-binding</keyword>
<dbReference type="PANTHER" id="PTHR11224:SF38">
    <property type="entry name" value="E3 UBIQUITIN-PROTEIN LIGASE MAKORIN-3-RELATED"/>
    <property type="match status" value="1"/>
</dbReference>
<sequence length="493" mass="54490">MEDPAALSQAHGGAGAKAGAEGDGEVVSQPSLPRSEASGVSEVISSASLHVEEGWATLPMAVSPVQPLTSGSRPAQASGGGARPNPLQERSSGSWTKQILCRYYLHGQCKEGENCCYSHDLARQQRARESQGLHPQASSERVRSVAVQSEPPTEEELEAPPAASSSSFPLFGLAAENNFFEAEVDHSGFEAAGGEAGMEGWVSAFEFAPALPYQGFMVYAQAFPAPLLTPVIASEQIPVRMWVPLCRYAANGNCIYGERCMYLHGDVCDMCGLQALHPVDADQREAHIRACIAAHERDMELSFAVQRSVDKVCGICMEVVYEKNQPAQRRFGILYGCKHTYCLSCIRTWRSGTQFENRISKSCPQCRVSSSFVIPSVYWVEGEEEKEQLIQEYKESLRHKPCMYFAEGRGHCPFGDNCFYKHEYPHDQKVHYPRSGGDESSGYWHQILEPVCVEESNRLFESSNGELFTLRMAKVLFKKFLALRNGIPFSDDQ</sequence>
<evidence type="ECO:0000256" key="8">
    <source>
        <dbReference type="ARBA" id="ARBA00022786"/>
    </source>
</evidence>
<dbReference type="Pfam" id="PF00097">
    <property type="entry name" value="zf-C3HC4"/>
    <property type="match status" value="1"/>
</dbReference>
<dbReference type="InterPro" id="IPR013083">
    <property type="entry name" value="Znf_RING/FYVE/PHD"/>
</dbReference>
<dbReference type="GO" id="GO:0061630">
    <property type="term" value="F:ubiquitin protein ligase activity"/>
    <property type="evidence" value="ECO:0007669"/>
    <property type="project" value="UniProtKB-EC"/>
</dbReference>
<evidence type="ECO:0000256" key="9">
    <source>
        <dbReference type="ARBA" id="ARBA00022833"/>
    </source>
</evidence>
<keyword evidence="8" id="KW-0833">Ubl conjugation pathway</keyword>
<feature type="domain" description="C3H1-type" evidence="13">
    <location>
        <begin position="95"/>
        <end position="122"/>
    </location>
</feature>
<evidence type="ECO:0000256" key="1">
    <source>
        <dbReference type="ARBA" id="ARBA00000900"/>
    </source>
</evidence>
<dbReference type="FunFam" id="3.30.40.10:FF:000117">
    <property type="entry name" value="Probable E3 ubiquitin-protein ligase makorin-1"/>
    <property type="match status" value="1"/>
</dbReference>
<dbReference type="RefSeq" id="XP_004649078.2">
    <property type="nucleotide sequence ID" value="XM_004649021.2"/>
</dbReference>
<feature type="region of interest" description="Disordered" evidence="11">
    <location>
        <begin position="66"/>
        <end position="91"/>
    </location>
</feature>